<dbReference type="PROSITE" id="PS51257">
    <property type="entry name" value="PROKAR_LIPOPROTEIN"/>
    <property type="match status" value="1"/>
</dbReference>
<keyword evidence="5" id="KW-0732">Signal</keyword>
<evidence type="ECO:0000256" key="1">
    <source>
        <dbReference type="ARBA" id="ARBA00009835"/>
    </source>
</evidence>
<accession>A0A6M2BNC5</accession>
<dbReference type="InterPro" id="IPR031329">
    <property type="entry name" value="NEUT/ALK_ceramidase_N"/>
</dbReference>
<reference evidence="8 9" key="1">
    <citation type="journal article" date="2014" name="Int. J. Syst. Evol. Microbiol.">
        <title>Solimonas terrae sp. nov., isolated from soil.</title>
        <authorList>
            <person name="Kim S.J."/>
            <person name="Moon J.Y."/>
            <person name="Weon H.Y."/>
            <person name="Ahn J.H."/>
            <person name="Chen W.M."/>
            <person name="Kwon S.W."/>
        </authorList>
    </citation>
    <scope>NUCLEOTIDE SEQUENCE [LARGE SCALE GENOMIC DNA]</scope>
    <source>
        <strain evidence="8 9">KIS83-12</strain>
    </source>
</reference>
<keyword evidence="3" id="KW-0862">Zinc</keyword>
<keyword evidence="9" id="KW-1185">Reference proteome</keyword>
<evidence type="ECO:0000313" key="8">
    <source>
        <dbReference type="EMBL" id="NGY03731.1"/>
    </source>
</evidence>
<feature type="signal peptide" evidence="5">
    <location>
        <begin position="1"/>
        <end position="21"/>
    </location>
</feature>
<dbReference type="EC" id="3.5.1.23" evidence="4"/>
<dbReference type="InterPro" id="IPR038445">
    <property type="entry name" value="NCDase_C_sf"/>
</dbReference>
<dbReference type="GO" id="GO:0046872">
    <property type="term" value="F:metal ion binding"/>
    <property type="evidence" value="ECO:0007669"/>
    <property type="project" value="UniProtKB-KW"/>
</dbReference>
<evidence type="ECO:0000313" key="9">
    <source>
        <dbReference type="Proteomes" id="UP000472676"/>
    </source>
</evidence>
<dbReference type="EMBL" id="JAAMOW010000001">
    <property type="protein sequence ID" value="NGY03731.1"/>
    <property type="molecule type" value="Genomic_DNA"/>
</dbReference>
<dbReference type="GO" id="GO:0005576">
    <property type="term" value="C:extracellular region"/>
    <property type="evidence" value="ECO:0007669"/>
    <property type="project" value="TreeGrafter"/>
</dbReference>
<evidence type="ECO:0000259" key="7">
    <source>
        <dbReference type="Pfam" id="PF17048"/>
    </source>
</evidence>
<feature type="domain" description="Neutral/alkaline non-lysosomal ceramidase C-terminal" evidence="7">
    <location>
        <begin position="704"/>
        <end position="862"/>
    </location>
</feature>
<dbReference type="PANTHER" id="PTHR12670">
    <property type="entry name" value="CERAMIDASE"/>
    <property type="match status" value="1"/>
</dbReference>
<keyword evidence="4" id="KW-0443">Lipid metabolism</keyword>
<feature type="domain" description="Neutral/alkaline non-lysosomal ceramidase N-terminal" evidence="6">
    <location>
        <begin position="611"/>
        <end position="697"/>
    </location>
</feature>
<feature type="binding site" evidence="3">
    <location>
        <position position="631"/>
    </location>
    <ligand>
        <name>Zn(2+)</name>
        <dbReference type="ChEBI" id="CHEBI:29105"/>
    </ligand>
</feature>
<keyword evidence="3" id="KW-0479">Metal-binding</keyword>
<feature type="chain" id="PRO_5026839923" description="Neutral ceramidase" evidence="5">
    <location>
        <begin position="22"/>
        <end position="870"/>
    </location>
</feature>
<keyword evidence="4" id="KW-0746">Sphingolipid metabolism</keyword>
<comment type="cofactor">
    <cofactor evidence="3">
        <name>Zn(2+)</name>
        <dbReference type="ChEBI" id="CHEBI:29105"/>
    </cofactor>
    <text evidence="3">Binds 1 zinc ion per subunit.</text>
</comment>
<comment type="catalytic activity">
    <reaction evidence="4">
        <text>an N-acylsphing-4-enine + H2O = sphing-4-enine + a fatty acid</text>
        <dbReference type="Rhea" id="RHEA:20856"/>
        <dbReference type="ChEBI" id="CHEBI:15377"/>
        <dbReference type="ChEBI" id="CHEBI:28868"/>
        <dbReference type="ChEBI" id="CHEBI:52639"/>
        <dbReference type="ChEBI" id="CHEBI:57756"/>
        <dbReference type="EC" id="3.5.1.23"/>
    </reaction>
</comment>
<dbReference type="Pfam" id="PF04734">
    <property type="entry name" value="Ceramidase_alk"/>
    <property type="match status" value="2"/>
</dbReference>
<name>A0A6M2BNC5_9GAMM</name>
<evidence type="ECO:0000256" key="2">
    <source>
        <dbReference type="ARBA" id="ARBA00022801"/>
    </source>
</evidence>
<dbReference type="Proteomes" id="UP000472676">
    <property type="component" value="Unassembled WGS sequence"/>
</dbReference>
<dbReference type="GO" id="GO:0017040">
    <property type="term" value="F:N-acylsphingosine amidohydrolase activity"/>
    <property type="evidence" value="ECO:0007669"/>
    <property type="project" value="UniProtKB-UniRule"/>
</dbReference>
<sequence length="870" mass="91797">MTRTGRLAVRLSALLGCTLLAACGHSTAPDGDAQTRLPPAAQCVLKSPALAVGSTNALVVDGVTYTNSHQPDAPSPLETPIANPGPQPAGACHGSAGYRFGSGLYDVTGPIGGDAAGHADLAGMVLPPQAQNGIHTRLYARAFAIESPCNGKRVMFVSDDHAFTTALERQEVLKAIAADPLLSPYYGPDNVMISAIHTHSAPGGFGDETVLPNLPAGTPQAIVDTYNYAQSLVLSTSPFDADNFKVMVDGIVQAIRRAHANLEAHADSAPIRLSVGELLNANRSRDPPAYAQNSPAERAQYLDDNGYEVDVDKRFLQLSLIRANGSAAGVINWFGVHPTAMGNHDLLISSDTKGWAGLGFERMMGTRYVPDDGTTADGADNFVAAFAQTDEGNTIPDLFVFDKDLDGNDGPGQGVPYRFRHGTDDPYDFDQPGYALGMPKATALNGTKQLAQALRQFGAGSKLSGPVDYRFFYVDMTAETIDDPVIADQLAYADLPTALYADDPKTTCAGAVGLSKLAGGANAPDLGAAGYVCRNDAPVPYQDALRHHYNGIYNGTQSVVADLDAAPPLKVPFPGVLAFDVISPLLCTTEAQLPDNSCQDEKPPLAPATVTPAPFQIFRIGNLAILGVPWEVTTMAARRLRKTVLDALSPVGVDTVVIAGLANAYLDYMATREEYSAQLYEGASTYFGPWQLAAAQQESRKLALSMAQGEPAPQGVTPDTLALGDPSPITIDGNAAFGSVVSDAQASYTQGDTVDVSFVAGYPGNDLKTMSSYLYVERQNARGGWDVVATDKDPELLFVWHGKPNLVSTLLHVSSSSTAEAIWKIPANTPSGSYRIRHDGVSRSSANAAPTPYEGISRPFTIDGVPAPCP</sequence>
<keyword evidence="2 4" id="KW-0378">Hydrolase</keyword>
<evidence type="ECO:0000256" key="4">
    <source>
        <dbReference type="RuleBase" id="RU366019"/>
    </source>
</evidence>
<dbReference type="RefSeq" id="WP_166251453.1">
    <property type="nucleotide sequence ID" value="NZ_JAAMOW010000001.1"/>
</dbReference>
<comment type="similarity">
    <text evidence="1 4">Belongs to the neutral ceramidase family.</text>
</comment>
<organism evidence="8 9">
    <name type="scientific">Solimonas terrae</name>
    <dbReference type="NCBI Taxonomy" id="1396819"/>
    <lineage>
        <taxon>Bacteria</taxon>
        <taxon>Pseudomonadati</taxon>
        <taxon>Pseudomonadota</taxon>
        <taxon>Gammaproteobacteria</taxon>
        <taxon>Nevskiales</taxon>
        <taxon>Nevskiaceae</taxon>
        <taxon>Solimonas</taxon>
    </lineage>
</organism>
<evidence type="ECO:0000256" key="3">
    <source>
        <dbReference type="PIRSR" id="PIRSR606823-2"/>
    </source>
</evidence>
<dbReference type="InterPro" id="IPR031331">
    <property type="entry name" value="NEUT/ALK_ceramidase_C"/>
</dbReference>
<comment type="caution">
    <text evidence="8">The sequence shown here is derived from an EMBL/GenBank/DDBJ whole genome shotgun (WGS) entry which is preliminary data.</text>
</comment>
<gene>
    <name evidence="8" type="ORF">G7Y85_03060</name>
</gene>
<proteinExistence type="inferred from homology"/>
<protein>
    <recommendedName>
        <fullName evidence="4">Neutral ceramidase</fullName>
        <ecNumber evidence="4">3.5.1.23</ecNumber>
    </recommendedName>
</protein>
<dbReference type="GO" id="GO:0042759">
    <property type="term" value="P:long-chain fatty acid biosynthetic process"/>
    <property type="evidence" value="ECO:0007669"/>
    <property type="project" value="TreeGrafter"/>
</dbReference>
<dbReference type="GO" id="GO:0016020">
    <property type="term" value="C:membrane"/>
    <property type="evidence" value="ECO:0007669"/>
    <property type="project" value="GOC"/>
</dbReference>
<dbReference type="Gene3D" id="2.60.40.2300">
    <property type="entry name" value="Neutral/alkaline non-lysosomal ceramidase, C-terminal domain"/>
    <property type="match status" value="1"/>
</dbReference>
<dbReference type="AlphaFoldDB" id="A0A6M2BNC5"/>
<dbReference type="Pfam" id="PF17048">
    <property type="entry name" value="Ceramidse_alk_C"/>
    <property type="match status" value="1"/>
</dbReference>
<feature type="binding site" evidence="3">
    <location>
        <position position="337"/>
    </location>
    <ligand>
        <name>Zn(2+)</name>
        <dbReference type="ChEBI" id="CHEBI:29105"/>
    </ligand>
</feature>
<feature type="binding site" evidence="3">
    <location>
        <position position="668"/>
    </location>
    <ligand>
        <name>Zn(2+)</name>
        <dbReference type="ChEBI" id="CHEBI:29105"/>
    </ligand>
</feature>
<dbReference type="PANTHER" id="PTHR12670:SF1">
    <property type="entry name" value="NEUTRAL CERAMIDASE"/>
    <property type="match status" value="1"/>
</dbReference>
<dbReference type="GO" id="GO:0046512">
    <property type="term" value="P:sphingosine biosynthetic process"/>
    <property type="evidence" value="ECO:0007669"/>
    <property type="project" value="TreeGrafter"/>
</dbReference>
<feature type="domain" description="Neutral/alkaline non-lysosomal ceramidase N-terminal" evidence="6">
    <location>
        <begin position="98"/>
        <end position="524"/>
    </location>
</feature>
<dbReference type="InterPro" id="IPR006823">
    <property type="entry name" value="Ceramidase_alk"/>
</dbReference>
<feature type="binding site" evidence="3">
    <location>
        <position position="197"/>
    </location>
    <ligand>
        <name>Zn(2+)</name>
        <dbReference type="ChEBI" id="CHEBI:29105"/>
    </ligand>
</feature>
<evidence type="ECO:0000259" key="6">
    <source>
        <dbReference type="Pfam" id="PF04734"/>
    </source>
</evidence>
<evidence type="ECO:0000256" key="5">
    <source>
        <dbReference type="SAM" id="SignalP"/>
    </source>
</evidence>
<dbReference type="GO" id="GO:0046514">
    <property type="term" value="P:ceramide catabolic process"/>
    <property type="evidence" value="ECO:0007669"/>
    <property type="project" value="InterPro"/>
</dbReference>